<keyword evidence="1" id="KW-0812">Transmembrane</keyword>
<keyword evidence="1" id="KW-1133">Transmembrane helix</keyword>
<dbReference type="AlphaFoldDB" id="C7R6S5"/>
<proteinExistence type="predicted"/>
<organism evidence="3 4">
    <name type="scientific">Kangiella koreensis (strain DSM 16069 / JCM 12317 / KCTC 12182 / SW-125)</name>
    <dbReference type="NCBI Taxonomy" id="523791"/>
    <lineage>
        <taxon>Bacteria</taxon>
        <taxon>Pseudomonadati</taxon>
        <taxon>Pseudomonadota</taxon>
        <taxon>Gammaproteobacteria</taxon>
        <taxon>Kangiellales</taxon>
        <taxon>Kangiellaceae</taxon>
        <taxon>Kangiella</taxon>
    </lineage>
</organism>
<evidence type="ECO:0000256" key="1">
    <source>
        <dbReference type="SAM" id="Phobius"/>
    </source>
</evidence>
<dbReference type="HOGENOM" id="CLU_020473_1_1_6"/>
<dbReference type="EMBL" id="CP001707">
    <property type="protein sequence ID" value="ACV25591.1"/>
    <property type="molecule type" value="Genomic_DNA"/>
</dbReference>
<keyword evidence="4" id="KW-1185">Reference proteome</keyword>
<feature type="transmembrane region" description="Helical" evidence="1">
    <location>
        <begin position="21"/>
        <end position="42"/>
    </location>
</feature>
<dbReference type="STRING" id="523791.Kkor_0170"/>
<keyword evidence="3" id="KW-0808">Transferase</keyword>
<keyword evidence="1" id="KW-0472">Membrane</keyword>
<evidence type="ECO:0000313" key="3">
    <source>
        <dbReference type="EMBL" id="ACV25591.1"/>
    </source>
</evidence>
<feature type="transmembrane region" description="Helical" evidence="1">
    <location>
        <begin position="54"/>
        <end position="77"/>
    </location>
</feature>
<protein>
    <submittedName>
        <fullName evidence="3">Histidine kinase internal region</fullName>
    </submittedName>
</protein>
<dbReference type="eggNOG" id="COG2972">
    <property type="taxonomic scope" value="Bacteria"/>
</dbReference>
<dbReference type="Proteomes" id="UP000001231">
    <property type="component" value="Chromosome"/>
</dbReference>
<dbReference type="PANTHER" id="PTHR34220:SF7">
    <property type="entry name" value="SENSOR HISTIDINE KINASE YPDA"/>
    <property type="match status" value="1"/>
</dbReference>
<dbReference type="PANTHER" id="PTHR34220">
    <property type="entry name" value="SENSOR HISTIDINE KINASE YPDA"/>
    <property type="match status" value="1"/>
</dbReference>
<dbReference type="GO" id="GO:0000155">
    <property type="term" value="F:phosphorelay sensor kinase activity"/>
    <property type="evidence" value="ECO:0007669"/>
    <property type="project" value="InterPro"/>
</dbReference>
<dbReference type="GO" id="GO:0016020">
    <property type="term" value="C:membrane"/>
    <property type="evidence" value="ECO:0007669"/>
    <property type="project" value="InterPro"/>
</dbReference>
<accession>C7R6S5</accession>
<feature type="domain" description="Signal transduction histidine kinase internal region" evidence="2">
    <location>
        <begin position="155"/>
        <end position="233"/>
    </location>
</feature>
<dbReference type="InterPro" id="IPR050640">
    <property type="entry name" value="Bact_2-comp_sensor_kinase"/>
</dbReference>
<evidence type="ECO:0000313" key="4">
    <source>
        <dbReference type="Proteomes" id="UP000001231"/>
    </source>
</evidence>
<dbReference type="InterPro" id="IPR010559">
    <property type="entry name" value="Sig_transdc_His_kin_internal"/>
</dbReference>
<dbReference type="RefSeq" id="WP_012800106.1">
    <property type="nucleotide sequence ID" value="NC_013166.1"/>
</dbReference>
<dbReference type="InterPro" id="IPR036890">
    <property type="entry name" value="HATPase_C_sf"/>
</dbReference>
<reference evidence="3 4" key="1">
    <citation type="journal article" date="2009" name="Stand. Genomic Sci.">
        <title>Complete genome sequence of Kangiella koreensis type strain (SW-125).</title>
        <authorList>
            <person name="Han C."/>
            <person name="Sikorski J."/>
            <person name="Lapidus A."/>
            <person name="Nolan M."/>
            <person name="Glavina Del Rio T."/>
            <person name="Tice H."/>
            <person name="Cheng J.F."/>
            <person name="Lucas S."/>
            <person name="Chen F."/>
            <person name="Copeland A."/>
            <person name="Ivanova N."/>
            <person name="Mavromatis K."/>
            <person name="Ovchinnikova G."/>
            <person name="Pati A."/>
            <person name="Bruce D."/>
            <person name="Goodwin L."/>
            <person name="Pitluck S."/>
            <person name="Chen A."/>
            <person name="Palaniappan K."/>
            <person name="Land M."/>
            <person name="Hauser L."/>
            <person name="Chang Y.J."/>
            <person name="Jeffries C.D."/>
            <person name="Chain P."/>
            <person name="Saunders E."/>
            <person name="Brettin T."/>
            <person name="Goker M."/>
            <person name="Tindall B.J."/>
            <person name="Bristow J."/>
            <person name="Eisen J.A."/>
            <person name="Markowitz V."/>
            <person name="Hugenholtz P."/>
            <person name="Kyrpides N.C."/>
            <person name="Klenk H.P."/>
            <person name="Detter J.C."/>
        </authorList>
    </citation>
    <scope>NUCLEOTIDE SEQUENCE [LARGE SCALE GENOMIC DNA]</scope>
    <source>
        <strain evidence="4">DSM 16069 / KCTC 12182 / SW-125</strain>
    </source>
</reference>
<keyword evidence="3" id="KW-0418">Kinase</keyword>
<feature type="transmembrane region" description="Helical" evidence="1">
    <location>
        <begin position="118"/>
        <end position="140"/>
    </location>
</feature>
<dbReference type="Pfam" id="PF06580">
    <property type="entry name" value="His_kinase"/>
    <property type="match status" value="1"/>
</dbReference>
<sequence length="346" mass="39517">MNEAKQTNSLVNQLPDFCQAATVYLIVIASVILALLLSFATANWQHQFWINLSLYSLFILWTSLTSLGILCLLRRYFLLKLPTVSLQRFSALAIGVILLVTLSYSLLISFYLSEEPSIWFLLRNIFIALIVSGIFFRYFYLREESLRRIRSEAEARIQALQSRIRPHFLFNSLNTLANLAIVDPVKTEHMILDMADIFRASMQRSDVLIPFSEEKHLCTQYLNLEQQRLGDKLRFEWQTETIDPNLLVPPLLLQPIIENAVYHGIQARSEGGSIIIKGVSYHKHIQLEVINPLAEDSAKSHKGNSLALSNIQQRLDVLFGNKASINYHQSNGCFYCTLTIPKQVNG</sequence>
<dbReference type="SUPFAM" id="SSF55874">
    <property type="entry name" value="ATPase domain of HSP90 chaperone/DNA topoisomerase II/histidine kinase"/>
    <property type="match status" value="1"/>
</dbReference>
<dbReference type="InParanoid" id="C7R6S5"/>
<feature type="transmembrane region" description="Helical" evidence="1">
    <location>
        <begin position="89"/>
        <end position="112"/>
    </location>
</feature>
<dbReference type="KEGG" id="kko:Kkor_0170"/>
<dbReference type="OrthoDB" id="2514702at2"/>
<name>C7R6S5_KANKD</name>
<dbReference type="Gene3D" id="3.30.565.10">
    <property type="entry name" value="Histidine kinase-like ATPase, C-terminal domain"/>
    <property type="match status" value="1"/>
</dbReference>
<evidence type="ECO:0000259" key="2">
    <source>
        <dbReference type="Pfam" id="PF06580"/>
    </source>
</evidence>
<gene>
    <name evidence="3" type="ordered locus">Kkor_0170</name>
</gene>